<feature type="region of interest" description="Disordered" evidence="1">
    <location>
        <begin position="1"/>
        <end position="25"/>
    </location>
</feature>
<dbReference type="AlphaFoldDB" id="A0A395ILE2"/>
<dbReference type="GO" id="GO:0016020">
    <property type="term" value="C:membrane"/>
    <property type="evidence" value="ECO:0007669"/>
    <property type="project" value="TreeGrafter"/>
</dbReference>
<organism evidence="4 5">
    <name type="scientific">Monilinia fructigena</name>
    <dbReference type="NCBI Taxonomy" id="38457"/>
    <lineage>
        <taxon>Eukaryota</taxon>
        <taxon>Fungi</taxon>
        <taxon>Dikarya</taxon>
        <taxon>Ascomycota</taxon>
        <taxon>Pezizomycotina</taxon>
        <taxon>Leotiomycetes</taxon>
        <taxon>Helotiales</taxon>
        <taxon>Sclerotiniaceae</taxon>
        <taxon>Monilinia</taxon>
    </lineage>
</organism>
<keyword evidence="2" id="KW-0472">Membrane</keyword>
<dbReference type="PANTHER" id="PTHR34814:SF1">
    <property type="entry name" value="NITROSOGUANIDINE RESISTANCE PROTEIN SNG1"/>
    <property type="match status" value="1"/>
</dbReference>
<protein>
    <recommendedName>
        <fullName evidence="3">DUF3533 domain-containing protein</fullName>
    </recommendedName>
</protein>
<feature type="domain" description="DUF3533" evidence="3">
    <location>
        <begin position="51"/>
        <end position="224"/>
    </location>
</feature>
<gene>
    <name evidence="4" type="ORF">DID88_010261</name>
</gene>
<feature type="transmembrane region" description="Helical" evidence="2">
    <location>
        <begin position="47"/>
        <end position="70"/>
    </location>
</feature>
<feature type="transmembrane region" description="Helical" evidence="2">
    <location>
        <begin position="259"/>
        <end position="285"/>
    </location>
</feature>
<comment type="caution">
    <text evidence="4">The sequence shown here is derived from an EMBL/GenBank/DDBJ whole genome shotgun (WGS) entry which is preliminary data.</text>
</comment>
<reference evidence="4 5" key="1">
    <citation type="submission" date="2018-06" db="EMBL/GenBank/DDBJ databases">
        <title>Genome Sequence of the Brown Rot Fungal Pathogen Monilinia fructigena.</title>
        <authorList>
            <person name="Landi L."/>
            <person name="De Miccolis Angelini R.M."/>
            <person name="Pollastro S."/>
            <person name="Abate D."/>
            <person name="Faretra F."/>
            <person name="Romanazzi G."/>
        </authorList>
    </citation>
    <scope>NUCLEOTIDE SEQUENCE [LARGE SCALE GENOMIC DNA]</scope>
    <source>
        <strain evidence="4 5">Mfrg269</strain>
    </source>
</reference>
<dbReference type="Pfam" id="PF12051">
    <property type="entry name" value="DUF3533"/>
    <property type="match status" value="2"/>
</dbReference>
<evidence type="ECO:0000313" key="5">
    <source>
        <dbReference type="Proteomes" id="UP000249056"/>
    </source>
</evidence>
<dbReference type="PANTHER" id="PTHR34814">
    <property type="entry name" value="NITROSOGUANIDINE RESISTANCE PROTEIN SNG1"/>
    <property type="match status" value="1"/>
</dbReference>
<keyword evidence="2" id="KW-1133">Transmembrane helix</keyword>
<sequence>MSDIEDGSEDRDGKGSGDDEAQQPDVRPVGFWDEELSAMRKEVFVKWALTTLILCAFILSILSLYWGVLFRVEKKIYRHSLSGSSTSMIVKAAEALVAPSGALGWGSLPASRFGHDPLEVRRQIYEFGAWAAIIINANATALLQEAVIYVQARDESTYFNYIIPELLQFQSTITSKFGEQWTSQVLEQAATNASIMTNIRNSPQVISPAIGFSTFNLRPFRPTCRYTCPPKFYYWGYAWPLHNLVEASRQILFDLHSRIGLNFGVLFTWVAVNTVLFPACCYFMRWNTLKAEDKKMDKKGNAKEDGEEEMKG</sequence>
<keyword evidence="2" id="KW-0812">Transmembrane</keyword>
<evidence type="ECO:0000313" key="4">
    <source>
        <dbReference type="EMBL" id="RAL61182.1"/>
    </source>
</evidence>
<proteinExistence type="predicted"/>
<dbReference type="Proteomes" id="UP000249056">
    <property type="component" value="Unassembled WGS sequence"/>
</dbReference>
<dbReference type="InterPro" id="IPR022703">
    <property type="entry name" value="DUF3533"/>
</dbReference>
<feature type="domain" description="DUF3533" evidence="3">
    <location>
        <begin position="230"/>
        <end position="275"/>
    </location>
</feature>
<evidence type="ECO:0000256" key="1">
    <source>
        <dbReference type="SAM" id="MobiDB-lite"/>
    </source>
</evidence>
<dbReference type="EMBL" id="QKRW01000033">
    <property type="protein sequence ID" value="RAL61182.1"/>
    <property type="molecule type" value="Genomic_DNA"/>
</dbReference>
<keyword evidence="5" id="KW-1185">Reference proteome</keyword>
<accession>A0A395ILE2</accession>
<name>A0A395ILE2_9HELO</name>
<evidence type="ECO:0000256" key="2">
    <source>
        <dbReference type="SAM" id="Phobius"/>
    </source>
</evidence>
<evidence type="ECO:0000259" key="3">
    <source>
        <dbReference type="Pfam" id="PF12051"/>
    </source>
</evidence>
<dbReference type="InterPro" id="IPR053001">
    <property type="entry name" value="MNNG_permease-like"/>
</dbReference>
<dbReference type="OrthoDB" id="2140105at2759"/>